<accession>A0A1F7WS66</accession>
<proteinExistence type="predicted"/>
<evidence type="ECO:0008006" key="3">
    <source>
        <dbReference type="Google" id="ProtNLM"/>
    </source>
</evidence>
<evidence type="ECO:0000313" key="2">
    <source>
        <dbReference type="Proteomes" id="UP000178812"/>
    </source>
</evidence>
<name>A0A1F7WS66_9BACT</name>
<dbReference type="Proteomes" id="UP000178812">
    <property type="component" value="Unassembled WGS sequence"/>
</dbReference>
<evidence type="ECO:0000313" key="1">
    <source>
        <dbReference type="EMBL" id="OGM05626.1"/>
    </source>
</evidence>
<organism evidence="1 2">
    <name type="scientific">Candidatus Woesebacteria bacterium GWB1_43_5</name>
    <dbReference type="NCBI Taxonomy" id="1802474"/>
    <lineage>
        <taxon>Bacteria</taxon>
        <taxon>Candidatus Woeseibacteriota</taxon>
    </lineage>
</organism>
<comment type="caution">
    <text evidence="1">The sequence shown here is derived from an EMBL/GenBank/DDBJ whole genome shotgun (WGS) entry which is preliminary data.</text>
</comment>
<dbReference type="EMBL" id="MGFM01000030">
    <property type="protein sequence ID" value="OGM05626.1"/>
    <property type="molecule type" value="Genomic_DNA"/>
</dbReference>
<reference evidence="1 2" key="1">
    <citation type="journal article" date="2016" name="Nat. Commun.">
        <title>Thousands of microbial genomes shed light on interconnected biogeochemical processes in an aquifer system.</title>
        <authorList>
            <person name="Anantharaman K."/>
            <person name="Brown C.T."/>
            <person name="Hug L.A."/>
            <person name="Sharon I."/>
            <person name="Castelle C.J."/>
            <person name="Probst A.J."/>
            <person name="Thomas B.C."/>
            <person name="Singh A."/>
            <person name="Wilkins M.J."/>
            <person name="Karaoz U."/>
            <person name="Brodie E.L."/>
            <person name="Williams K.H."/>
            <person name="Hubbard S.S."/>
            <person name="Banfield J.F."/>
        </authorList>
    </citation>
    <scope>NUCLEOTIDE SEQUENCE [LARGE SCALE GENOMIC DNA]</scope>
</reference>
<protein>
    <recommendedName>
        <fullName evidence="3">Transcriptional regulator, AbiEi antitoxin, Type IV TA system</fullName>
    </recommendedName>
</protein>
<dbReference type="AlphaFoldDB" id="A0A1F7WS66"/>
<sequence length="197" mass="23099">MNNDLILQLYSRPETVFTLDEISQLFPGITLKSLRNRLYYFNKVGKLKRLHHGVYVKENYNPLELANKLYKPSYISLETVLVKSGVVFQHYETIFVVSYLTRAVSVGTIDIQYRQTKGPVLTNTSGIEHKDGYFIASTERAFLDAVYIYKDYHFDNLGVIDWKEVSELKKIYHSNSLEKRVEEYQKLYKEDYGKQSL</sequence>
<gene>
    <name evidence="1" type="ORF">A2125_00425</name>
</gene>